<feature type="transmembrane region" description="Helical" evidence="1">
    <location>
        <begin position="148"/>
        <end position="164"/>
    </location>
</feature>
<dbReference type="AlphaFoldDB" id="A0A9E5DDA9"/>
<gene>
    <name evidence="2" type="ORF">KDK67_11265</name>
</gene>
<feature type="transmembrane region" description="Helical" evidence="1">
    <location>
        <begin position="208"/>
        <end position="225"/>
    </location>
</feature>
<feature type="transmembrane region" description="Helical" evidence="1">
    <location>
        <begin position="105"/>
        <end position="128"/>
    </location>
</feature>
<accession>A0A9E5DDA9</accession>
<feature type="transmembrane region" description="Helical" evidence="1">
    <location>
        <begin position="170"/>
        <end position="187"/>
    </location>
</feature>
<evidence type="ECO:0000313" key="2">
    <source>
        <dbReference type="EMBL" id="MCM1987549.1"/>
    </source>
</evidence>
<organism evidence="2 3">
    <name type="scientific">Methanococcoides seepicolus</name>
    <dbReference type="NCBI Taxonomy" id="2828780"/>
    <lineage>
        <taxon>Archaea</taxon>
        <taxon>Methanobacteriati</taxon>
        <taxon>Methanobacteriota</taxon>
        <taxon>Stenosarchaea group</taxon>
        <taxon>Methanomicrobia</taxon>
        <taxon>Methanosarcinales</taxon>
        <taxon>Methanosarcinaceae</taxon>
        <taxon>Methanococcoides</taxon>
    </lineage>
</organism>
<reference evidence="2" key="1">
    <citation type="journal article" date="2021" name="mSystems">
        <title>Bacteria and Archaea Synergistically Convert Glycine Betaine to Biogenic Methane in the Formosa Cold Seep of the South China Sea.</title>
        <authorList>
            <person name="Li L."/>
            <person name="Zhang W."/>
            <person name="Zhang S."/>
            <person name="Song L."/>
            <person name="Sun Q."/>
            <person name="Zhang H."/>
            <person name="Xiang H."/>
            <person name="Dong X."/>
        </authorList>
    </citation>
    <scope>NUCLEOTIDE SEQUENCE</scope>
    <source>
        <strain evidence="2">LLY</strain>
    </source>
</reference>
<name>A0A9E5DDA9_9EURY</name>
<comment type="caution">
    <text evidence="2">The sequence shown here is derived from an EMBL/GenBank/DDBJ whole genome shotgun (WGS) entry which is preliminary data.</text>
</comment>
<keyword evidence="3" id="KW-1185">Reference proteome</keyword>
<keyword evidence="1" id="KW-1133">Transmembrane helix</keyword>
<dbReference type="Proteomes" id="UP001056766">
    <property type="component" value="Unassembled WGS sequence"/>
</dbReference>
<feature type="transmembrane region" description="Helical" evidence="1">
    <location>
        <begin position="32"/>
        <end position="52"/>
    </location>
</feature>
<keyword evidence="1" id="KW-0472">Membrane</keyword>
<feature type="transmembrane region" description="Helical" evidence="1">
    <location>
        <begin position="64"/>
        <end position="85"/>
    </location>
</feature>
<keyword evidence="1" id="KW-0812">Transmembrane</keyword>
<sequence>MHKISPIPLIGTLSMFFAEVFSGASQTWFINGWGILVTFPLYLAHLLFFLAIAMRTKRTSLSQLYLFGVMFALYEAWITKVLWAGYMDTEGPSLGTFLGLDVAEFPVLVLFWHPIMSFIVPILVFEILTGKTLVQHSEILKRSGRKTIVITLLLILLSSFIANGNGFDPVLAIMSVAGSLLIIAVLYRLSKGTDIAQLVPGKRGFRVLCLYLLALYMITFMFLLPERIPTTIAPYISIICFYMIAIALLSRSEKGIVQIIQLEDKDYSPRNFVMFIPVLILAVIIACLVPNISTNVLMLTYFSLIITGTVMFVSVVRNIIK</sequence>
<reference evidence="2" key="2">
    <citation type="submission" date="2021-04" db="EMBL/GenBank/DDBJ databases">
        <authorList>
            <person name="Dong X."/>
        </authorList>
    </citation>
    <scope>NUCLEOTIDE SEQUENCE</scope>
    <source>
        <strain evidence="2">LLY</strain>
    </source>
</reference>
<dbReference type="EMBL" id="JAGSOI010000055">
    <property type="protein sequence ID" value="MCM1987549.1"/>
    <property type="molecule type" value="Genomic_DNA"/>
</dbReference>
<dbReference type="RefSeq" id="WP_250868899.1">
    <property type="nucleotide sequence ID" value="NZ_JAGSOI010000055.1"/>
</dbReference>
<protein>
    <submittedName>
        <fullName evidence="2">Uncharacterized protein</fullName>
    </submittedName>
</protein>
<feature type="transmembrane region" description="Helical" evidence="1">
    <location>
        <begin position="298"/>
        <end position="320"/>
    </location>
</feature>
<feature type="transmembrane region" description="Helical" evidence="1">
    <location>
        <begin position="271"/>
        <end position="292"/>
    </location>
</feature>
<feature type="transmembrane region" description="Helical" evidence="1">
    <location>
        <begin position="231"/>
        <end position="250"/>
    </location>
</feature>
<evidence type="ECO:0000313" key="3">
    <source>
        <dbReference type="Proteomes" id="UP001056766"/>
    </source>
</evidence>
<proteinExistence type="predicted"/>
<evidence type="ECO:0000256" key="1">
    <source>
        <dbReference type="SAM" id="Phobius"/>
    </source>
</evidence>